<keyword evidence="1" id="KW-0732">Signal</keyword>
<feature type="signal peptide" evidence="1">
    <location>
        <begin position="1"/>
        <end position="19"/>
    </location>
</feature>
<evidence type="ECO:0000313" key="4">
    <source>
        <dbReference type="Proteomes" id="UP000182692"/>
    </source>
</evidence>
<dbReference type="STRING" id="1121869.SAMN03084138_02939"/>
<dbReference type="RefSeq" id="WP_074927485.1">
    <property type="nucleotide sequence ID" value="NZ_FOWR01000022.1"/>
</dbReference>
<evidence type="ECO:0000259" key="2">
    <source>
        <dbReference type="Pfam" id="PF18492"/>
    </source>
</evidence>
<feature type="domain" description="ASP external chaperone" evidence="2">
    <location>
        <begin position="34"/>
        <end position="150"/>
    </location>
</feature>
<dbReference type="Pfam" id="PF18492">
    <property type="entry name" value="ORF_2_N"/>
    <property type="match status" value="1"/>
</dbReference>
<gene>
    <name evidence="3" type="ORF">SAMN03084138_02939</name>
</gene>
<reference evidence="3 4" key="1">
    <citation type="submission" date="2016-10" db="EMBL/GenBank/DDBJ databases">
        <authorList>
            <person name="de Groot N.N."/>
        </authorList>
    </citation>
    <scope>NUCLEOTIDE SEQUENCE [LARGE SCALE GENOMIC DNA]</scope>
    <source>
        <strain evidence="3 4">DSM 15893</strain>
    </source>
</reference>
<dbReference type="AlphaFoldDB" id="A0A1I5SNI2"/>
<dbReference type="GeneID" id="35870462"/>
<feature type="chain" id="PRO_5010213358" description="ASP external chaperone domain-containing protein" evidence="1">
    <location>
        <begin position="20"/>
        <end position="151"/>
    </location>
</feature>
<name>A0A1I5SNI2_9GAMM</name>
<protein>
    <recommendedName>
        <fullName evidence="2">ASP external chaperone domain-containing protein</fullName>
    </recommendedName>
</protein>
<evidence type="ECO:0000256" key="1">
    <source>
        <dbReference type="SAM" id="SignalP"/>
    </source>
</evidence>
<sequence>MKAKTILFTAALLSAPVLANTVSPSDLGLSTPQGEAVVINGKTFYKNAPQAFSLRALFGFEDAPDVYAGETLTDSTGLVSHTTSGLILIKADKETAQSAAKQEGLTLVSHVGSIAVLKADNDTELTELVSQLDAQGLKAQLELFNSTLQPE</sequence>
<dbReference type="Proteomes" id="UP000182692">
    <property type="component" value="Unassembled WGS sequence"/>
</dbReference>
<dbReference type="EMBL" id="FOWR01000022">
    <property type="protein sequence ID" value="SFP72279.1"/>
    <property type="molecule type" value="Genomic_DNA"/>
</dbReference>
<dbReference type="OrthoDB" id="5916936at2"/>
<accession>A0A1I5SNI2</accession>
<dbReference type="InterPro" id="IPR040536">
    <property type="entry name" value="ASPCH"/>
</dbReference>
<proteinExistence type="predicted"/>
<evidence type="ECO:0000313" key="3">
    <source>
        <dbReference type="EMBL" id="SFP72279.1"/>
    </source>
</evidence>
<organism evidence="3 4">
    <name type="scientific">Enterovibrio norvegicus DSM 15893</name>
    <dbReference type="NCBI Taxonomy" id="1121869"/>
    <lineage>
        <taxon>Bacteria</taxon>
        <taxon>Pseudomonadati</taxon>
        <taxon>Pseudomonadota</taxon>
        <taxon>Gammaproteobacteria</taxon>
        <taxon>Vibrionales</taxon>
        <taxon>Vibrionaceae</taxon>
        <taxon>Enterovibrio</taxon>
    </lineage>
</organism>